<dbReference type="PANTHER" id="PTHR40081:SF1">
    <property type="entry name" value="TAT PATHWAY SIGNAL SEQUENCE DOMAIN PROTEIN"/>
    <property type="match status" value="1"/>
</dbReference>
<dbReference type="EMBL" id="RFFJ01000018">
    <property type="protein sequence ID" value="RMI44143.1"/>
    <property type="molecule type" value="Genomic_DNA"/>
</dbReference>
<dbReference type="Pfam" id="PF21346">
    <property type="entry name" value="PcRGLX_3rd"/>
    <property type="match status" value="1"/>
</dbReference>
<dbReference type="AlphaFoldDB" id="A0A3M2M5P1"/>
<dbReference type="PROSITE" id="PS51318">
    <property type="entry name" value="TAT"/>
    <property type="match status" value="1"/>
</dbReference>
<evidence type="ECO:0000259" key="2">
    <source>
        <dbReference type="Pfam" id="PF19501"/>
    </source>
</evidence>
<evidence type="ECO:0008006" key="7">
    <source>
        <dbReference type="Google" id="ProtNLM"/>
    </source>
</evidence>
<gene>
    <name evidence="5" type="ORF">EBN88_05955</name>
</gene>
<dbReference type="InterPro" id="IPR045793">
    <property type="entry name" value="PcRGLX/YetA-like"/>
</dbReference>
<comment type="caution">
    <text evidence="5">The sequence shown here is derived from an EMBL/GenBank/DDBJ whole genome shotgun (WGS) entry which is preliminary data.</text>
</comment>
<evidence type="ECO:0000256" key="1">
    <source>
        <dbReference type="SAM" id="SignalP"/>
    </source>
</evidence>
<dbReference type="InterPro" id="IPR048329">
    <property type="entry name" value="PcRGLX_1st"/>
</dbReference>
<dbReference type="Pfam" id="PF19501">
    <property type="entry name" value="PcRGLX_1st"/>
    <property type="match status" value="1"/>
</dbReference>
<reference evidence="5 6" key="1">
    <citation type="submission" date="2018-10" db="EMBL/GenBank/DDBJ databases">
        <title>Isolation, diversity and antifungal activity of actinobacteria from wheat.</title>
        <authorList>
            <person name="Han C."/>
        </authorList>
    </citation>
    <scope>NUCLEOTIDE SEQUENCE [LARGE SCALE GENOMIC DNA]</scope>
    <source>
        <strain evidence="5 6">NEAU-YY642</strain>
    </source>
</reference>
<dbReference type="Pfam" id="PF21345">
    <property type="entry name" value="PcRGLX_2nd"/>
    <property type="match status" value="1"/>
</dbReference>
<dbReference type="InterPro" id="IPR048331">
    <property type="entry name" value="PcRGLX/YetA_3rd"/>
</dbReference>
<feature type="domain" description="PcRGLX/YetA-like central beta-sandwich" evidence="3">
    <location>
        <begin position="132"/>
        <end position="485"/>
    </location>
</feature>
<name>A0A3M2M5P1_9ACTN</name>
<keyword evidence="6" id="KW-1185">Reference proteome</keyword>
<dbReference type="Proteomes" id="UP000278673">
    <property type="component" value="Unassembled WGS sequence"/>
</dbReference>
<feature type="signal peptide" evidence="1">
    <location>
        <begin position="1"/>
        <end position="36"/>
    </location>
</feature>
<evidence type="ECO:0000259" key="4">
    <source>
        <dbReference type="Pfam" id="PF21346"/>
    </source>
</evidence>
<dbReference type="RefSeq" id="WP_122182739.1">
    <property type="nucleotide sequence ID" value="NZ_RFFJ01000018.1"/>
</dbReference>
<dbReference type="InterPro" id="IPR048330">
    <property type="entry name" value="PcRGLX/YetA_2nd"/>
</dbReference>
<feature type="domain" description="PcRGLX/YetA-like N-terminal RIFT barrel" evidence="2">
    <location>
        <begin position="44"/>
        <end position="122"/>
    </location>
</feature>
<dbReference type="InterPro" id="IPR006311">
    <property type="entry name" value="TAT_signal"/>
</dbReference>
<evidence type="ECO:0000259" key="3">
    <source>
        <dbReference type="Pfam" id="PF21345"/>
    </source>
</evidence>
<evidence type="ECO:0000313" key="6">
    <source>
        <dbReference type="Proteomes" id="UP000278673"/>
    </source>
</evidence>
<feature type="domain" description="PcRGLX/YetA-like C-terminal alpha/alpha toroid" evidence="4">
    <location>
        <begin position="492"/>
        <end position="891"/>
    </location>
</feature>
<keyword evidence="1" id="KW-0732">Signal</keyword>
<proteinExistence type="predicted"/>
<accession>A0A3M2M5P1</accession>
<protein>
    <recommendedName>
        <fullName evidence="7">Tat pathway signal sequence domain protein</fullName>
    </recommendedName>
</protein>
<organism evidence="5 6">
    <name type="scientific">Streptomyces triticirhizae</name>
    <dbReference type="NCBI Taxonomy" id="2483353"/>
    <lineage>
        <taxon>Bacteria</taxon>
        <taxon>Bacillati</taxon>
        <taxon>Actinomycetota</taxon>
        <taxon>Actinomycetes</taxon>
        <taxon>Kitasatosporales</taxon>
        <taxon>Streptomycetaceae</taxon>
        <taxon>Streptomyces</taxon>
    </lineage>
</organism>
<evidence type="ECO:0000313" key="5">
    <source>
        <dbReference type="EMBL" id="RMI44143.1"/>
    </source>
</evidence>
<feature type="chain" id="PRO_5039245502" description="Tat pathway signal sequence domain protein" evidence="1">
    <location>
        <begin position="37"/>
        <end position="892"/>
    </location>
</feature>
<dbReference type="PANTHER" id="PTHR40081">
    <property type="entry name" value="CONCANAVALIN A-LIKE LECTIN/GLUCANASE"/>
    <property type="match status" value="1"/>
</dbReference>
<sequence>MSANQHPGRRSFLAAATATAATGGAGLALGSPAAGAEPDGPDLVELHWLDGVPDTTTGTCWGVPWPRGRVAGDSDFALTDSRDRAVPVQSWPLAYWPDGSLKWSGHCLGADAGLADRLRIRPGRPAEPEQPVTVREDDGELVLGNGTVEVRVARGGRTLVRSLSRDGRTTATDGRLVLALQDGADGDNRVLRQTFWTGVASEVAVERTGPVRAVVRASGHYAVDGDDDGDDRTLFPWTVRLSLTAGAESIRLVHSFVWDGDPATDFVAGLGLRFTVPMVDEAHDRHVRFAGPDGGVWGEPVRVLTGLRRDAGEAVRRAQVAGTATPPLAEWDERVRDGYRELPLWNEFRLAQDSATHFSIAKRTREGVSWLRNAAHGDRAPGLGYVGGVSGGLGFGIRDFWQRYPRALDITGAATDEADVTLWSWSPAGEAMDMRPYADGGHGGGLAYEDNRDGWGDPRGISRSTDMEVWAFSATPSRSRVAELARALTGRPQVVASPETYHASGQFGRWSLPDRSTRARRAMEDDIAGTVAFYAHEVEQRSWYGFWDYGDVMHTYDSDRHVWRYDVGGFAWDNAELGTDAMLWYAFLRSGDPDAFRLAAAMTRHLSEADTCVAGRFAGRGVRHNVLHWGDGAKEARVSESYTRRFLYYLTADELLGDLMRASLQADATFDQRGELRIGPDWFALVSNWLTEWERTGDTRWRDRIVNGMRDIASFPAGLYTGERGGHVGWDSTADGHLPRLDQPDLDGDRNLAMAFLGEQIMFETIELVDVPEFRRALLDFARLAQAPAEERIERYGRDFDPNHFPTIYAKVTAWAGEQLDDPTLRARAWRAFLDDPAGRPWGAPVRVEGDAVLTPVDEIRTANGRTVATNDAAQRVLAAIALLAMAPDEAP</sequence>